<reference evidence="1 2" key="1">
    <citation type="submission" date="2014-04" db="EMBL/GenBank/DDBJ databases">
        <authorList>
            <consortium name="DOE Joint Genome Institute"/>
            <person name="Kuo A."/>
            <person name="Zuccaro A."/>
            <person name="Kohler A."/>
            <person name="Nagy L.G."/>
            <person name="Floudas D."/>
            <person name="Copeland A."/>
            <person name="Barry K.W."/>
            <person name="Cichocki N."/>
            <person name="Veneault-Fourrey C."/>
            <person name="LaButti K."/>
            <person name="Lindquist E.A."/>
            <person name="Lipzen A."/>
            <person name="Lundell T."/>
            <person name="Morin E."/>
            <person name="Murat C."/>
            <person name="Sun H."/>
            <person name="Tunlid A."/>
            <person name="Henrissat B."/>
            <person name="Grigoriev I.V."/>
            <person name="Hibbett D.S."/>
            <person name="Martin F."/>
            <person name="Nordberg H.P."/>
            <person name="Cantor M.N."/>
            <person name="Hua S.X."/>
        </authorList>
    </citation>
    <scope>NUCLEOTIDE SEQUENCE [LARGE SCALE GENOMIC DNA]</scope>
    <source>
        <strain evidence="1 2">MAFF 305830</strain>
    </source>
</reference>
<name>A0A0C2WDK1_SERVB</name>
<dbReference type="STRING" id="933852.A0A0C2WDK1"/>
<dbReference type="Proteomes" id="UP000054097">
    <property type="component" value="Unassembled WGS sequence"/>
</dbReference>
<evidence type="ECO:0000313" key="1">
    <source>
        <dbReference type="EMBL" id="KIM24553.1"/>
    </source>
</evidence>
<proteinExistence type="predicted"/>
<dbReference type="EMBL" id="KN824323">
    <property type="protein sequence ID" value="KIM24553.1"/>
    <property type="molecule type" value="Genomic_DNA"/>
</dbReference>
<dbReference type="HOGENOM" id="CLU_010103_1_0_1"/>
<gene>
    <name evidence="1" type="ORF">M408DRAFT_27021</name>
</gene>
<sequence length="337" mass="38743">MQNEEGPPVYSEYPIELPNDFPIGRQKTQPLVNLTELQAHLRLLGAFHKLKEDVQAQEDGIAARNKDQAWVVFVNRAAHRFYTWVSSAWPTSVPGLNETMMPPLDIIMVWHSYLLNPRAYYEDSVRMGTTYSANLRAIQEMPLSLVSSLIDSQSLEALPPSSERQRFFEETTYLTFSVPLITEMSDTMTLDCPICKQKNHLVKWIAMDDKGFAQTKFEHRCESCNMVFTKSNIGVRRFADEVTLRRTGRKVYISETLLDPRTGTMNTKEADAFTKRVFQYLDDRFHIDTPIPPEDVETMAKQLASGLQYKYETLSTHLHMSLQPDPNHITGSKPYPR</sequence>
<dbReference type="OrthoDB" id="2684236at2759"/>
<dbReference type="AlphaFoldDB" id="A0A0C2WDK1"/>
<reference evidence="2" key="2">
    <citation type="submission" date="2015-01" db="EMBL/GenBank/DDBJ databases">
        <title>Evolutionary Origins and Diversification of the Mycorrhizal Mutualists.</title>
        <authorList>
            <consortium name="DOE Joint Genome Institute"/>
            <consortium name="Mycorrhizal Genomics Consortium"/>
            <person name="Kohler A."/>
            <person name="Kuo A."/>
            <person name="Nagy L.G."/>
            <person name="Floudas D."/>
            <person name="Copeland A."/>
            <person name="Barry K.W."/>
            <person name="Cichocki N."/>
            <person name="Veneault-Fourrey C."/>
            <person name="LaButti K."/>
            <person name="Lindquist E.A."/>
            <person name="Lipzen A."/>
            <person name="Lundell T."/>
            <person name="Morin E."/>
            <person name="Murat C."/>
            <person name="Riley R."/>
            <person name="Ohm R."/>
            <person name="Sun H."/>
            <person name="Tunlid A."/>
            <person name="Henrissat B."/>
            <person name="Grigoriev I.V."/>
            <person name="Hibbett D.S."/>
            <person name="Martin F."/>
        </authorList>
    </citation>
    <scope>NUCLEOTIDE SEQUENCE [LARGE SCALE GENOMIC DNA]</scope>
    <source>
        <strain evidence="2">MAFF 305830</strain>
    </source>
</reference>
<accession>A0A0C2WDK1</accession>
<organism evidence="1 2">
    <name type="scientific">Serendipita vermifera MAFF 305830</name>
    <dbReference type="NCBI Taxonomy" id="933852"/>
    <lineage>
        <taxon>Eukaryota</taxon>
        <taxon>Fungi</taxon>
        <taxon>Dikarya</taxon>
        <taxon>Basidiomycota</taxon>
        <taxon>Agaricomycotina</taxon>
        <taxon>Agaricomycetes</taxon>
        <taxon>Sebacinales</taxon>
        <taxon>Serendipitaceae</taxon>
        <taxon>Serendipita</taxon>
    </lineage>
</organism>
<keyword evidence="2" id="KW-1185">Reference proteome</keyword>
<evidence type="ECO:0000313" key="2">
    <source>
        <dbReference type="Proteomes" id="UP000054097"/>
    </source>
</evidence>
<protein>
    <submittedName>
        <fullName evidence="1">Uncharacterized protein</fullName>
    </submittedName>
</protein>